<keyword evidence="4" id="KW-1185">Reference proteome</keyword>
<dbReference type="AlphaFoldDB" id="A0A7X6K6K1"/>
<dbReference type="Proteomes" id="UP000544090">
    <property type="component" value="Unassembled WGS sequence"/>
</dbReference>
<evidence type="ECO:0000256" key="1">
    <source>
        <dbReference type="SAM" id="MobiDB-lite"/>
    </source>
</evidence>
<keyword evidence="2" id="KW-0472">Membrane</keyword>
<feature type="transmembrane region" description="Helical" evidence="2">
    <location>
        <begin position="328"/>
        <end position="345"/>
    </location>
</feature>
<comment type="caution">
    <text evidence="3">The sequence shown here is derived from an EMBL/GenBank/DDBJ whole genome shotgun (WGS) entry which is preliminary data.</text>
</comment>
<feature type="transmembrane region" description="Helical" evidence="2">
    <location>
        <begin position="150"/>
        <end position="171"/>
    </location>
</feature>
<protein>
    <submittedName>
        <fullName evidence="3">Uncharacterized protein</fullName>
    </submittedName>
</protein>
<proteinExistence type="predicted"/>
<keyword evidence="2" id="KW-0812">Transmembrane</keyword>
<evidence type="ECO:0000256" key="2">
    <source>
        <dbReference type="SAM" id="Phobius"/>
    </source>
</evidence>
<dbReference type="RefSeq" id="WP_168487855.1">
    <property type="nucleotide sequence ID" value="NZ_JAAZSQ010000018.1"/>
</dbReference>
<feature type="transmembrane region" description="Helical" evidence="2">
    <location>
        <begin position="207"/>
        <end position="227"/>
    </location>
</feature>
<dbReference type="EMBL" id="JAAZSQ010000018">
    <property type="protein sequence ID" value="NKX55959.1"/>
    <property type="molecule type" value="Genomic_DNA"/>
</dbReference>
<feature type="transmembrane region" description="Helical" evidence="2">
    <location>
        <begin position="298"/>
        <end position="322"/>
    </location>
</feature>
<feature type="transmembrane region" description="Helical" evidence="2">
    <location>
        <begin position="239"/>
        <end position="258"/>
    </location>
</feature>
<sequence length="369" mass="37863">MTDPNQQPQQEGQPPYPVQPPAGSYPQPQYPAYPAPGQAPYLPQGAYPPPPQGYYQQPPQGAYPPPGYYQQPVAYQQPGAYPPPAYPVPPQYGQYPYPQQPAGWAPRPKLPKPASWGLRLASGIVACVLGLATLAVSVSVFADSGNWLDTVAGLLLVAAALTAVTGGIIRLVALRSASLSSPLVVLSGAAAALAGHSLAGTYVSADILSVAAIILTCLALRMDIAGVRMTVPGQSRLRIAAGVLPIVASIFAFANFAFSVGLWDGFDISLPFNLVAGPALLVSGILMLSGLRSAAAAALAPVLALGSGVLGLLGAVATLITFPASGPIVLGPALAVTVLAMLVLVKEKGSNPKGWVPRPFENQDAPTDG</sequence>
<feature type="compositionally biased region" description="Low complexity" evidence="1">
    <location>
        <begin position="35"/>
        <end position="45"/>
    </location>
</feature>
<accession>A0A7X6K6K1</accession>
<keyword evidence="2" id="KW-1133">Transmembrane helix</keyword>
<evidence type="ECO:0000313" key="4">
    <source>
        <dbReference type="Proteomes" id="UP000544090"/>
    </source>
</evidence>
<feature type="transmembrane region" description="Helical" evidence="2">
    <location>
        <begin position="270"/>
        <end position="291"/>
    </location>
</feature>
<organism evidence="3 4">
    <name type="scientific">Arthrobacter mobilis</name>
    <dbReference type="NCBI Taxonomy" id="2724944"/>
    <lineage>
        <taxon>Bacteria</taxon>
        <taxon>Bacillati</taxon>
        <taxon>Actinomycetota</taxon>
        <taxon>Actinomycetes</taxon>
        <taxon>Micrococcales</taxon>
        <taxon>Micrococcaceae</taxon>
        <taxon>Arthrobacter</taxon>
    </lineage>
</organism>
<feature type="transmembrane region" description="Helical" evidence="2">
    <location>
        <begin position="116"/>
        <end position="138"/>
    </location>
</feature>
<feature type="region of interest" description="Disordered" evidence="1">
    <location>
        <begin position="1"/>
        <end position="61"/>
    </location>
</feature>
<evidence type="ECO:0000313" key="3">
    <source>
        <dbReference type="EMBL" id="NKX55959.1"/>
    </source>
</evidence>
<feature type="compositionally biased region" description="Low complexity" evidence="1">
    <location>
        <begin position="1"/>
        <end position="13"/>
    </location>
</feature>
<name>A0A7X6K6K1_9MICC</name>
<gene>
    <name evidence="3" type="ORF">HGG74_15720</name>
</gene>
<reference evidence="3 4" key="1">
    <citation type="submission" date="2020-04" db="EMBL/GenBank/DDBJ databases">
        <title>Arthrobacter sp. nov.</title>
        <authorList>
            <person name="Liu S."/>
        </authorList>
    </citation>
    <scope>NUCLEOTIDE SEQUENCE [LARGE SCALE GENOMIC DNA]</scope>
    <source>
        <strain evidence="3 4">E918</strain>
    </source>
</reference>